<keyword evidence="3" id="KW-1185">Reference proteome</keyword>
<dbReference type="Pfam" id="PF04402">
    <property type="entry name" value="SIMPL"/>
    <property type="match status" value="1"/>
</dbReference>
<dbReference type="RefSeq" id="WP_121850036.1">
    <property type="nucleotide sequence ID" value="NZ_CP032050.1"/>
</dbReference>
<keyword evidence="1" id="KW-0472">Membrane</keyword>
<dbReference type="OrthoDB" id="9806540at2"/>
<gene>
    <name evidence="2" type="ORF">D1013_17390</name>
</gene>
<protein>
    <submittedName>
        <fullName evidence="2">SIMPL domain-containing protein</fullName>
    </submittedName>
</protein>
<name>A0A3G2L9V9_9FLAO</name>
<reference evidence="2 3" key="1">
    <citation type="submission" date="2018-08" db="EMBL/GenBank/DDBJ databases">
        <title>The reduced genetic potential of extracellular carbohydrate catabolism in Euzebyella marina RN62, a Flavobacteriia bacterium isolated from the hadal water.</title>
        <authorList>
            <person name="Xue C."/>
        </authorList>
    </citation>
    <scope>NUCLEOTIDE SEQUENCE [LARGE SCALE GENOMIC DNA]</scope>
    <source>
        <strain evidence="2 3">RN62</strain>
    </source>
</reference>
<dbReference type="InterPro" id="IPR016907">
    <property type="entry name" value="UCP029033"/>
</dbReference>
<dbReference type="KEGG" id="emar:D1013_17390"/>
<feature type="transmembrane region" description="Helical" evidence="1">
    <location>
        <begin position="6"/>
        <end position="24"/>
    </location>
</feature>
<dbReference type="Gene3D" id="3.30.70.2970">
    <property type="entry name" value="Protein of unknown function (DUF541), domain 2"/>
    <property type="match status" value="1"/>
</dbReference>
<dbReference type="PANTHER" id="PTHR34387">
    <property type="entry name" value="SLR1258 PROTEIN"/>
    <property type="match status" value="1"/>
</dbReference>
<dbReference type="Proteomes" id="UP000276309">
    <property type="component" value="Chromosome"/>
</dbReference>
<evidence type="ECO:0000313" key="3">
    <source>
        <dbReference type="Proteomes" id="UP000276309"/>
    </source>
</evidence>
<dbReference type="GO" id="GO:0006974">
    <property type="term" value="P:DNA damage response"/>
    <property type="evidence" value="ECO:0007669"/>
    <property type="project" value="TreeGrafter"/>
</dbReference>
<accession>A0A3G2L9V9</accession>
<evidence type="ECO:0000313" key="2">
    <source>
        <dbReference type="EMBL" id="AYN69029.1"/>
    </source>
</evidence>
<dbReference type="PANTHER" id="PTHR34387:SF2">
    <property type="entry name" value="SLR1258 PROTEIN"/>
    <property type="match status" value="1"/>
</dbReference>
<dbReference type="EMBL" id="CP032050">
    <property type="protein sequence ID" value="AYN69029.1"/>
    <property type="molecule type" value="Genomic_DNA"/>
</dbReference>
<dbReference type="InterPro" id="IPR052022">
    <property type="entry name" value="26kDa_periplasmic_antigen"/>
</dbReference>
<proteinExistence type="predicted"/>
<evidence type="ECO:0000256" key="1">
    <source>
        <dbReference type="SAM" id="Phobius"/>
    </source>
</evidence>
<dbReference type="AlphaFoldDB" id="A0A3G2L9V9"/>
<organism evidence="2 3">
    <name type="scientific">Euzebyella marina</name>
    <dbReference type="NCBI Taxonomy" id="1761453"/>
    <lineage>
        <taxon>Bacteria</taxon>
        <taxon>Pseudomonadati</taxon>
        <taxon>Bacteroidota</taxon>
        <taxon>Flavobacteriia</taxon>
        <taxon>Flavobacteriales</taxon>
        <taxon>Flavobacteriaceae</taxon>
        <taxon>Euzebyella</taxon>
    </lineage>
</organism>
<sequence>MKDLNWIKTLILAIAIMVAGYFVGNMHRLGKKYDRYVQVKGLSEREVDADLAVWPMNISLTGNDLVTLRQDIEGQNQKVVQFFKEQGFTDDELTRGTINVTDARENIYNNSSQFSEYRYLATIEITVRTSDIPRLQKALAESSELISDGVLLGSKNSWRPIEYMYTKLNDLKPEMVEEATKNAREVAEKFARDSQAKVGEIRVARQGLFSISDRDQNTPQIKLVRVVSTIDFQLED</sequence>
<dbReference type="PIRSF" id="PIRSF029033">
    <property type="entry name" value="UCP029033"/>
    <property type="match status" value="1"/>
</dbReference>
<dbReference type="InterPro" id="IPR007497">
    <property type="entry name" value="SIMPL/DUF541"/>
</dbReference>
<keyword evidence="1" id="KW-0812">Transmembrane</keyword>
<keyword evidence="1" id="KW-1133">Transmembrane helix</keyword>